<feature type="compositionally biased region" description="Low complexity" evidence="7">
    <location>
        <begin position="34"/>
        <end position="65"/>
    </location>
</feature>
<dbReference type="Gene3D" id="3.30.70.141">
    <property type="entry name" value="Nucleoside diphosphate kinase-like domain"/>
    <property type="match status" value="1"/>
</dbReference>
<gene>
    <name evidence="9" type="primary">ndk1_1</name>
    <name evidence="9" type="ORF">LTR91_007621</name>
</gene>
<dbReference type="InterPro" id="IPR036850">
    <property type="entry name" value="NDK-like_dom_sf"/>
</dbReference>
<reference evidence="9" key="1">
    <citation type="submission" date="2023-06" db="EMBL/GenBank/DDBJ databases">
        <title>Black Yeasts Isolated from many extreme environments.</title>
        <authorList>
            <person name="Coleine C."/>
            <person name="Stajich J.E."/>
            <person name="Selbmann L."/>
        </authorList>
    </citation>
    <scope>NUCLEOTIDE SEQUENCE</scope>
    <source>
        <strain evidence="9">CCFEE 5200</strain>
    </source>
</reference>
<sequence>MTSEQTFIAIKPDGVQVHAPRPNKRTSGLTRPNSVASSARSSAASSGEGTYHLPPHTTPTGPTNTALTSYKLAAIKLVTPTKEHLEKHYEDLSDKPFFKGLITCTPIPPHSPWGKSYPARWRACTDKLGG</sequence>
<name>A0AAN6QVR5_9PEZI</name>
<comment type="similarity">
    <text evidence="2">Belongs to the NDK family.</text>
</comment>
<feature type="domain" description="Nucleoside diphosphate kinase-like" evidence="8">
    <location>
        <begin position="69"/>
        <end position="104"/>
    </location>
</feature>
<dbReference type="Proteomes" id="UP001175353">
    <property type="component" value="Unassembled WGS sequence"/>
</dbReference>
<dbReference type="SUPFAM" id="SSF54919">
    <property type="entry name" value="Nucleoside diphosphate kinase, NDK"/>
    <property type="match status" value="1"/>
</dbReference>
<evidence type="ECO:0000256" key="2">
    <source>
        <dbReference type="ARBA" id="ARBA00008142"/>
    </source>
</evidence>
<comment type="cofactor">
    <cofactor evidence="1">
        <name>Mg(2+)</name>
        <dbReference type="ChEBI" id="CHEBI:18420"/>
    </cofactor>
</comment>
<dbReference type="Pfam" id="PF00334">
    <property type="entry name" value="NDK"/>
    <property type="match status" value="1"/>
</dbReference>
<evidence type="ECO:0000313" key="9">
    <source>
        <dbReference type="EMBL" id="KAK0994553.1"/>
    </source>
</evidence>
<evidence type="ECO:0000256" key="6">
    <source>
        <dbReference type="ARBA" id="ARBA00022777"/>
    </source>
</evidence>
<dbReference type="EMBL" id="JAUJLE010000055">
    <property type="protein sequence ID" value="KAK0994553.1"/>
    <property type="molecule type" value="Genomic_DNA"/>
</dbReference>
<dbReference type="InterPro" id="IPR034907">
    <property type="entry name" value="NDK-like_dom"/>
</dbReference>
<dbReference type="GO" id="GO:0004550">
    <property type="term" value="F:nucleoside diphosphate kinase activity"/>
    <property type="evidence" value="ECO:0007669"/>
    <property type="project" value="UniProtKB-EC"/>
</dbReference>
<keyword evidence="6 9" id="KW-0418">Kinase</keyword>
<proteinExistence type="inferred from homology"/>
<evidence type="ECO:0000256" key="4">
    <source>
        <dbReference type="ARBA" id="ARBA00017632"/>
    </source>
</evidence>
<protein>
    <recommendedName>
        <fullName evidence="4">Nucleoside diphosphate kinase</fullName>
        <ecNumber evidence="3">2.7.4.6</ecNumber>
    </recommendedName>
</protein>
<evidence type="ECO:0000313" key="10">
    <source>
        <dbReference type="Proteomes" id="UP001175353"/>
    </source>
</evidence>
<dbReference type="PANTHER" id="PTHR11349">
    <property type="entry name" value="NUCLEOSIDE DIPHOSPHATE KINASE"/>
    <property type="match status" value="1"/>
</dbReference>
<feature type="region of interest" description="Disordered" evidence="7">
    <location>
        <begin position="1"/>
        <end position="65"/>
    </location>
</feature>
<keyword evidence="10" id="KW-1185">Reference proteome</keyword>
<evidence type="ECO:0000256" key="5">
    <source>
        <dbReference type="ARBA" id="ARBA00022679"/>
    </source>
</evidence>
<accession>A0AAN6QVR5</accession>
<evidence type="ECO:0000256" key="7">
    <source>
        <dbReference type="SAM" id="MobiDB-lite"/>
    </source>
</evidence>
<keyword evidence="5 9" id="KW-0808">Transferase</keyword>
<organism evidence="9 10">
    <name type="scientific">Friedmanniomyces endolithicus</name>
    <dbReference type="NCBI Taxonomy" id="329885"/>
    <lineage>
        <taxon>Eukaryota</taxon>
        <taxon>Fungi</taxon>
        <taxon>Dikarya</taxon>
        <taxon>Ascomycota</taxon>
        <taxon>Pezizomycotina</taxon>
        <taxon>Dothideomycetes</taxon>
        <taxon>Dothideomycetidae</taxon>
        <taxon>Mycosphaerellales</taxon>
        <taxon>Teratosphaeriaceae</taxon>
        <taxon>Friedmanniomyces</taxon>
    </lineage>
</organism>
<dbReference type="AlphaFoldDB" id="A0AAN6QVR5"/>
<evidence type="ECO:0000256" key="1">
    <source>
        <dbReference type="ARBA" id="ARBA00001946"/>
    </source>
</evidence>
<dbReference type="EC" id="2.7.4.6" evidence="3"/>
<evidence type="ECO:0000259" key="8">
    <source>
        <dbReference type="Pfam" id="PF00334"/>
    </source>
</evidence>
<evidence type="ECO:0000256" key="3">
    <source>
        <dbReference type="ARBA" id="ARBA00012966"/>
    </source>
</evidence>
<comment type="caution">
    <text evidence="9">The sequence shown here is derived from an EMBL/GenBank/DDBJ whole genome shotgun (WGS) entry which is preliminary data.</text>
</comment>